<dbReference type="OrthoDB" id="6740702at2759"/>
<organism evidence="1 2">
    <name type="scientific">Brachionus calyciflorus</name>
    <dbReference type="NCBI Taxonomy" id="104777"/>
    <lineage>
        <taxon>Eukaryota</taxon>
        <taxon>Metazoa</taxon>
        <taxon>Spiralia</taxon>
        <taxon>Gnathifera</taxon>
        <taxon>Rotifera</taxon>
        <taxon>Eurotatoria</taxon>
        <taxon>Monogononta</taxon>
        <taxon>Pseudotrocha</taxon>
        <taxon>Ploima</taxon>
        <taxon>Brachionidae</taxon>
        <taxon>Brachionus</taxon>
    </lineage>
</organism>
<reference evidence="1" key="1">
    <citation type="submission" date="2021-02" db="EMBL/GenBank/DDBJ databases">
        <authorList>
            <person name="Nowell W R."/>
        </authorList>
    </citation>
    <scope>NUCLEOTIDE SEQUENCE</scope>
    <source>
        <strain evidence="1">Ploen Becks lab</strain>
    </source>
</reference>
<dbReference type="Proteomes" id="UP000663879">
    <property type="component" value="Unassembled WGS sequence"/>
</dbReference>
<name>A0A814J8L5_9BILA</name>
<gene>
    <name evidence="1" type="ORF">OXX778_LOCUS18017</name>
</gene>
<sequence length="336" mass="39442">MILFNHSSLQYPVSTPFLSRDLTPLLMLRLIERVSQSNKNLKVDENLEAIVTIYQNPIGKGRLEEYAFDCKSVRLVRNNDGYCLVRALLISKAHLDKDQKYNELCRINSPELDIRTLKIVKDLNFPNDGCGNKEIEKIERYFGKYQNTVNEGDAITKEISYLGRPNNKFLYIWRHKNHYDTNCIDTDKTDCPHCFFKCRNTICKRIHLEKFCQVANQCEKCSFLNTKRHVCGFDSKWCKNCKTSVDKFEHKCYILTEDEKKKKINKFEVCKSCLNIPNINCFVCEEKQFETNEKFCDWLIRQDNYIAIAHNMKAYDGVFILNYIVNNLVPSDSKPN</sequence>
<feature type="non-terminal residue" evidence="1">
    <location>
        <position position="1"/>
    </location>
</feature>
<proteinExistence type="predicted"/>
<evidence type="ECO:0008006" key="3">
    <source>
        <dbReference type="Google" id="ProtNLM"/>
    </source>
</evidence>
<dbReference type="AlphaFoldDB" id="A0A814J8L5"/>
<evidence type="ECO:0000313" key="1">
    <source>
        <dbReference type="EMBL" id="CAF1034070.1"/>
    </source>
</evidence>
<accession>A0A814J8L5</accession>
<evidence type="ECO:0000313" key="2">
    <source>
        <dbReference type="Proteomes" id="UP000663879"/>
    </source>
</evidence>
<comment type="caution">
    <text evidence="1">The sequence shown here is derived from an EMBL/GenBank/DDBJ whole genome shotgun (WGS) entry which is preliminary data.</text>
</comment>
<dbReference type="EMBL" id="CAJNOC010004808">
    <property type="protein sequence ID" value="CAF1034070.1"/>
    <property type="molecule type" value="Genomic_DNA"/>
</dbReference>
<protein>
    <recommendedName>
        <fullName evidence="3">DNA-directed DNA polymerase</fullName>
    </recommendedName>
</protein>
<keyword evidence="2" id="KW-1185">Reference proteome</keyword>